<keyword evidence="1" id="KW-0805">Transcription regulation</keyword>
<dbReference type="EMBL" id="PQIB02000015">
    <property type="protein sequence ID" value="RLM65125.1"/>
    <property type="molecule type" value="Genomic_DNA"/>
</dbReference>
<dbReference type="Proteomes" id="UP000275267">
    <property type="component" value="Unassembled WGS sequence"/>
</dbReference>
<evidence type="ECO:0000313" key="5">
    <source>
        <dbReference type="EMBL" id="RLM65125.1"/>
    </source>
</evidence>
<dbReference type="InterPro" id="IPR043561">
    <property type="entry name" value="LHW-like"/>
</dbReference>
<feature type="region of interest" description="Disordered" evidence="3">
    <location>
        <begin position="939"/>
        <end position="971"/>
    </location>
</feature>
<feature type="compositionally biased region" description="Basic and acidic residues" evidence="3">
    <location>
        <begin position="947"/>
        <end position="956"/>
    </location>
</feature>
<proteinExistence type="predicted"/>
<evidence type="ECO:0000313" key="6">
    <source>
        <dbReference type="Proteomes" id="UP000275267"/>
    </source>
</evidence>
<dbReference type="PANTHER" id="PTHR46196:SF8">
    <property type="entry name" value="TRANSCRIPTION FACTOR BHLH157"/>
    <property type="match status" value="1"/>
</dbReference>
<feature type="region of interest" description="Disordered" evidence="3">
    <location>
        <begin position="682"/>
        <end position="749"/>
    </location>
</feature>
<dbReference type="GO" id="GO:0003700">
    <property type="term" value="F:DNA-binding transcription factor activity"/>
    <property type="evidence" value="ECO:0007669"/>
    <property type="project" value="InterPro"/>
</dbReference>
<protein>
    <recommendedName>
        <fullName evidence="4">BHLH domain-containing protein</fullName>
    </recommendedName>
</protein>
<dbReference type="AlphaFoldDB" id="A0A3L6PTX6"/>
<dbReference type="STRING" id="4540.A0A3L6PTX6"/>
<dbReference type="GO" id="GO:0046983">
    <property type="term" value="F:protein dimerization activity"/>
    <property type="evidence" value="ECO:0007669"/>
    <property type="project" value="InterPro"/>
</dbReference>
<feature type="compositionally biased region" description="Polar residues" evidence="3">
    <location>
        <begin position="529"/>
        <end position="538"/>
    </location>
</feature>
<dbReference type="PANTHER" id="PTHR46196">
    <property type="entry name" value="TRANSCRIPTION FACTOR BHLH155-LIKE ISOFORM X1-RELATED"/>
    <property type="match status" value="1"/>
</dbReference>
<accession>A0A3L6PTX6</accession>
<evidence type="ECO:0000256" key="1">
    <source>
        <dbReference type="ARBA" id="ARBA00023015"/>
    </source>
</evidence>
<name>A0A3L6PTX6_PANMI</name>
<evidence type="ECO:0000259" key="4">
    <source>
        <dbReference type="PROSITE" id="PS50888"/>
    </source>
</evidence>
<evidence type="ECO:0000256" key="3">
    <source>
        <dbReference type="SAM" id="MobiDB-lite"/>
    </source>
</evidence>
<comment type="caution">
    <text evidence="5">The sequence shown here is derived from an EMBL/GenBank/DDBJ whole genome shotgun (WGS) entry which is preliminary data.</text>
</comment>
<keyword evidence="6" id="KW-1185">Reference proteome</keyword>
<dbReference type="InterPro" id="IPR011598">
    <property type="entry name" value="bHLH_dom"/>
</dbReference>
<dbReference type="Pfam" id="PF23176">
    <property type="entry name" value="bHLH_LHW"/>
    <property type="match status" value="1"/>
</dbReference>
<feature type="compositionally biased region" description="Polar residues" evidence="3">
    <location>
        <begin position="682"/>
        <end position="698"/>
    </location>
</feature>
<feature type="region of interest" description="Disordered" evidence="3">
    <location>
        <begin position="529"/>
        <end position="556"/>
    </location>
</feature>
<evidence type="ECO:0000256" key="2">
    <source>
        <dbReference type="ARBA" id="ARBA00023163"/>
    </source>
</evidence>
<sequence length="1033" mass="112356">MGQWACAATRLPLRSHMPGARCEQVPGHTLLAFWEAVAGMVGRIRAGCIHHPHDTASVFPVEQLKKPGKAACFSPNAPVPSPYWTSLSQNSLSAASNSAVSTRLFIRLLPDASAPFASIRASSSLASSPAGVRKPIEAALGALCRAGGWSYAAVWRFHPHDPRLLTLGESYCEDEAKTLVEKMLNQVHIVGEGIIGEALGSGECRWIYDTTCHALNQTSHADNQDLLEGLVQFGSAQKVPRNSDFLNQVRNIFDQMKNTSRDGSMEYTRSNSLACVQQPILTSSRSANDILVHNKVNPLKSEKLEENIERTESIRSSICSPSNSQRSLNDFTPHGTGNSSMDTHILAMPVNSKSIYELEGFDKVTNFFHQNANVRTQVQVNSSKMPDSIIASIMSAYQSSNNLHSITKESSGQNMPEYPPYLYTTTNPPNSGLDELCYSSADFSSSLTIVSEKSTNYLQNESDKLLYKSVSLSSNPCVSEIQGNCLTPHHVPVHKQSLIPGPGECGRLLSPEESFIVQSDSMQVKDTTHSTCQTNSTCPELPNRPHEEATAGTSDNNMKECSGNNCLLESMMLDPSTNSFVQDWWDDSVLLAGNLPNLGNTHSDSAIELASKHPFSSGERGLPSISAVEQLFGVGAPRPAGHGPLGAEANPLSGCVSDYQLPQFPFRDCITAYNAQVPSLASSSYTSGNVQNGSSKETSVPPGNISVDDTCSFNTANSKGSQSNNPEGVKVAKKRAKAGESTRPRPKDRQLIQDRVKELREIVPNGAKCSIDALLERTIKHMLFLQSVTKYAEKIKQADEPKLIDKESGVVLKDNPDGGKNGGVTWAYEVAGKTMVCPIIIEDLSPPGQILIEMLCEERWLFLEIADNIRGFGLTILKGLMELRDGKIWARFLVEANREVTRMDIFLSLVQLLEQNSLVQSTEQMAKVMNNGVPSFTDHQLSPLPIPREEDRRAAGERGAGNGRPRGTSSLYVRRRKASAIRRQSWSAVRELAAASVGDDNKNVTLADDDRAGATSIAPSLRSSVGRLHSTSC</sequence>
<dbReference type="PROSITE" id="PS50888">
    <property type="entry name" value="BHLH"/>
    <property type="match status" value="1"/>
</dbReference>
<feature type="domain" description="BHLH" evidence="4">
    <location>
        <begin position="736"/>
        <end position="785"/>
    </location>
</feature>
<reference evidence="6" key="1">
    <citation type="journal article" date="2019" name="Nat. Commun.">
        <title>The genome of broomcorn millet.</title>
        <authorList>
            <person name="Zou C."/>
            <person name="Miki D."/>
            <person name="Li D."/>
            <person name="Tang Q."/>
            <person name="Xiao L."/>
            <person name="Rajput S."/>
            <person name="Deng P."/>
            <person name="Jia W."/>
            <person name="Huang R."/>
            <person name="Zhang M."/>
            <person name="Sun Y."/>
            <person name="Hu J."/>
            <person name="Fu X."/>
            <person name="Schnable P.S."/>
            <person name="Li F."/>
            <person name="Zhang H."/>
            <person name="Feng B."/>
            <person name="Zhu X."/>
            <person name="Liu R."/>
            <person name="Schnable J.C."/>
            <person name="Zhu J.-K."/>
            <person name="Zhang H."/>
        </authorList>
    </citation>
    <scope>NUCLEOTIDE SEQUENCE [LARGE SCALE GENOMIC DNA]</scope>
</reference>
<feature type="compositionally biased region" description="Polar residues" evidence="3">
    <location>
        <begin position="707"/>
        <end position="726"/>
    </location>
</feature>
<keyword evidence="2" id="KW-0804">Transcription</keyword>
<feature type="compositionally biased region" description="Basic and acidic residues" evidence="3">
    <location>
        <begin position="737"/>
        <end position="749"/>
    </location>
</feature>
<dbReference type="OrthoDB" id="1883654at2759"/>
<organism evidence="5 6">
    <name type="scientific">Panicum miliaceum</name>
    <name type="common">Proso millet</name>
    <name type="synonym">Broomcorn millet</name>
    <dbReference type="NCBI Taxonomy" id="4540"/>
    <lineage>
        <taxon>Eukaryota</taxon>
        <taxon>Viridiplantae</taxon>
        <taxon>Streptophyta</taxon>
        <taxon>Embryophyta</taxon>
        <taxon>Tracheophyta</taxon>
        <taxon>Spermatophyta</taxon>
        <taxon>Magnoliopsida</taxon>
        <taxon>Liliopsida</taxon>
        <taxon>Poales</taxon>
        <taxon>Poaceae</taxon>
        <taxon>PACMAD clade</taxon>
        <taxon>Panicoideae</taxon>
        <taxon>Panicodae</taxon>
        <taxon>Paniceae</taxon>
        <taxon>Panicinae</taxon>
        <taxon>Panicum</taxon>
        <taxon>Panicum sect. Panicum</taxon>
    </lineage>
</organism>
<gene>
    <name evidence="5" type="ORF">C2845_PM16G17150</name>
</gene>